<dbReference type="Proteomes" id="UP000001819">
    <property type="component" value="Chromosome 4"/>
</dbReference>
<accession>A0A6I8VXB7</accession>
<dbReference type="RefSeq" id="XP_033235741.1">
    <property type="nucleotide sequence ID" value="XM_033379850.1"/>
</dbReference>
<protein>
    <submittedName>
        <fullName evidence="2">Uncharacterized protein</fullName>
    </submittedName>
</protein>
<dbReference type="KEGG" id="dpo:26534069"/>
<gene>
    <name evidence="2" type="primary">LOC26534069</name>
</gene>
<name>A0A6I8VXB7_DROPS</name>
<evidence type="ECO:0000313" key="1">
    <source>
        <dbReference type="Proteomes" id="UP000001819"/>
    </source>
</evidence>
<proteinExistence type="predicted"/>
<keyword evidence="1" id="KW-1185">Reference proteome</keyword>
<organism evidence="1 2">
    <name type="scientific">Drosophila pseudoobscura pseudoobscura</name>
    <name type="common">Fruit fly</name>
    <dbReference type="NCBI Taxonomy" id="46245"/>
    <lineage>
        <taxon>Eukaryota</taxon>
        <taxon>Metazoa</taxon>
        <taxon>Ecdysozoa</taxon>
        <taxon>Arthropoda</taxon>
        <taxon>Hexapoda</taxon>
        <taxon>Insecta</taxon>
        <taxon>Pterygota</taxon>
        <taxon>Neoptera</taxon>
        <taxon>Endopterygota</taxon>
        <taxon>Diptera</taxon>
        <taxon>Brachycera</taxon>
        <taxon>Muscomorpha</taxon>
        <taxon>Ephydroidea</taxon>
        <taxon>Drosophilidae</taxon>
        <taxon>Drosophila</taxon>
        <taxon>Sophophora</taxon>
    </lineage>
</organism>
<dbReference type="InParanoid" id="A0A6I8VXB7"/>
<evidence type="ECO:0000313" key="2">
    <source>
        <dbReference type="RefSeq" id="XP_033235741.1"/>
    </source>
</evidence>
<reference evidence="2" key="1">
    <citation type="submission" date="2025-08" db="UniProtKB">
        <authorList>
            <consortium name="RefSeq"/>
        </authorList>
    </citation>
    <scope>IDENTIFICATION</scope>
    <source>
        <strain evidence="2">MV-25-SWS-2005</strain>
        <tissue evidence="2">Whole body</tissue>
    </source>
</reference>
<sequence>MEKVALRQCVSYESVSWDGGDATRRCWAIVRLLIYRDNCQMTKWGGEWWKEQSQDQEQEQEHDWSWASKVIFGCPYCTHMSRTSEAKIVWRPNLIKWFLNGFNYQLKFQRGGVLFILLRTVQRLLHN</sequence>
<dbReference type="AlphaFoldDB" id="A0A6I8VXB7"/>